<comment type="caution">
    <text evidence="16">The sequence shown here is derived from an EMBL/GenBank/DDBJ whole genome shotgun (WGS) entry which is preliminary data.</text>
</comment>
<keyword evidence="8" id="KW-0243">Dynein</keyword>
<dbReference type="GO" id="GO:0005930">
    <property type="term" value="C:axoneme"/>
    <property type="evidence" value="ECO:0007669"/>
    <property type="project" value="UniProtKB-SubCell"/>
</dbReference>
<feature type="domain" description="Dynein heavy chain hydrolytic ATP-binding dynein motor region" evidence="14">
    <location>
        <begin position="1"/>
        <end position="50"/>
    </location>
</feature>
<dbReference type="Proteomes" id="UP000037510">
    <property type="component" value="Unassembled WGS sequence"/>
</dbReference>
<comment type="similarity">
    <text evidence="2">Belongs to the dynein heavy chain family.</text>
</comment>
<dbReference type="GO" id="GO:0030286">
    <property type="term" value="C:dynein complex"/>
    <property type="evidence" value="ECO:0007669"/>
    <property type="project" value="UniProtKB-KW"/>
</dbReference>
<proteinExistence type="inferred from homology"/>
<reference evidence="16 17" key="1">
    <citation type="journal article" date="2015" name="Genome Biol. Evol.">
        <title>The genome of winter moth (Operophtera brumata) provides a genomic perspective on sexual dimorphism and phenology.</title>
        <authorList>
            <person name="Derks M.F."/>
            <person name="Smit S."/>
            <person name="Salis L."/>
            <person name="Schijlen E."/>
            <person name="Bossers A."/>
            <person name="Mateman C."/>
            <person name="Pijl A.S."/>
            <person name="de Ridder D."/>
            <person name="Groenen M.A."/>
            <person name="Visser M.E."/>
            <person name="Megens H.J."/>
        </authorList>
    </citation>
    <scope>NUCLEOTIDE SEQUENCE [LARGE SCALE GENOMIC DNA]</scope>
    <source>
        <strain evidence="16">WM2013NL</strain>
        <tissue evidence="16">Head and thorax</tissue>
    </source>
</reference>
<evidence type="ECO:0000313" key="17">
    <source>
        <dbReference type="Proteomes" id="UP000037510"/>
    </source>
</evidence>
<evidence type="ECO:0000256" key="8">
    <source>
        <dbReference type="ARBA" id="ARBA00023017"/>
    </source>
</evidence>
<keyword evidence="17" id="KW-1185">Reference proteome</keyword>
<dbReference type="AlphaFoldDB" id="A0A0L7LAU9"/>
<feature type="domain" description="Dynein heavy chain AAA 5 extension" evidence="15">
    <location>
        <begin position="366"/>
        <end position="487"/>
    </location>
</feature>
<evidence type="ECO:0000256" key="1">
    <source>
        <dbReference type="ARBA" id="ARBA00004430"/>
    </source>
</evidence>
<evidence type="ECO:0000256" key="9">
    <source>
        <dbReference type="ARBA" id="ARBA00023054"/>
    </source>
</evidence>
<dbReference type="GO" id="GO:0045505">
    <property type="term" value="F:dynein intermediate chain binding"/>
    <property type="evidence" value="ECO:0007669"/>
    <property type="project" value="InterPro"/>
</dbReference>
<evidence type="ECO:0000256" key="5">
    <source>
        <dbReference type="ARBA" id="ARBA00022737"/>
    </source>
</evidence>
<dbReference type="InterPro" id="IPR035699">
    <property type="entry name" value="AAA_6"/>
</dbReference>
<evidence type="ECO:0000256" key="3">
    <source>
        <dbReference type="ARBA" id="ARBA00022490"/>
    </source>
</evidence>
<evidence type="ECO:0000313" key="16">
    <source>
        <dbReference type="EMBL" id="KOB72530.1"/>
    </source>
</evidence>
<evidence type="ECO:0000259" key="15">
    <source>
        <dbReference type="Pfam" id="PF17852"/>
    </source>
</evidence>
<keyword evidence="7" id="KW-0067">ATP-binding</keyword>
<evidence type="ECO:0000256" key="6">
    <source>
        <dbReference type="ARBA" id="ARBA00022741"/>
    </source>
</evidence>
<dbReference type="GO" id="GO:0051959">
    <property type="term" value="F:dynein light intermediate chain binding"/>
    <property type="evidence" value="ECO:0007669"/>
    <property type="project" value="InterPro"/>
</dbReference>
<dbReference type="InterPro" id="IPR027417">
    <property type="entry name" value="P-loop_NTPase"/>
</dbReference>
<evidence type="ECO:0000256" key="12">
    <source>
        <dbReference type="ARBA" id="ARBA00023212"/>
    </source>
</evidence>
<keyword evidence="11" id="KW-0505">Motor protein</keyword>
<evidence type="ECO:0000256" key="7">
    <source>
        <dbReference type="ARBA" id="ARBA00022840"/>
    </source>
</evidence>
<dbReference type="FunFam" id="1.10.8.710:FF:000003">
    <property type="entry name" value="Dynein axonemal heavy chain 5"/>
    <property type="match status" value="1"/>
</dbReference>
<dbReference type="Pfam" id="PF12775">
    <property type="entry name" value="AAA_7"/>
    <property type="match status" value="1"/>
</dbReference>
<dbReference type="PANTHER" id="PTHR46961">
    <property type="entry name" value="DYNEIN HEAVY CHAIN 1, AXONEMAL-LIKE PROTEIN"/>
    <property type="match status" value="1"/>
</dbReference>
<dbReference type="EMBL" id="JTDY01001927">
    <property type="protein sequence ID" value="KOB72530.1"/>
    <property type="molecule type" value="Genomic_DNA"/>
</dbReference>
<gene>
    <name evidence="16" type="ORF">OBRU01_12167</name>
</gene>
<keyword evidence="6" id="KW-0547">Nucleotide-binding</keyword>
<keyword evidence="10" id="KW-0969">Cilium</keyword>
<evidence type="ECO:0000259" key="14">
    <source>
        <dbReference type="Pfam" id="PF12774"/>
    </source>
</evidence>
<keyword evidence="9" id="KW-0175">Coiled coil</keyword>
<comment type="subcellular location">
    <subcellularLocation>
        <location evidence="1">Cytoplasm</location>
        <location evidence="1">Cytoskeleton</location>
        <location evidence="1">Cilium axoneme</location>
    </subcellularLocation>
</comment>
<keyword evidence="12" id="KW-0206">Cytoskeleton</keyword>
<keyword evidence="13" id="KW-0966">Cell projection</keyword>
<dbReference type="Gene3D" id="3.40.50.300">
    <property type="entry name" value="P-loop containing nucleotide triphosphate hydrolases"/>
    <property type="match status" value="3"/>
</dbReference>
<dbReference type="Gene3D" id="1.10.8.710">
    <property type="match status" value="1"/>
</dbReference>
<evidence type="ECO:0000256" key="13">
    <source>
        <dbReference type="ARBA" id="ARBA00023273"/>
    </source>
</evidence>
<evidence type="ECO:0000256" key="2">
    <source>
        <dbReference type="ARBA" id="ARBA00008887"/>
    </source>
</evidence>
<dbReference type="SUPFAM" id="SSF52540">
    <property type="entry name" value="P-loop containing nucleoside triphosphate hydrolases"/>
    <property type="match status" value="1"/>
</dbReference>
<feature type="domain" description="Dynein heavy chain hydrolytic ATP-binding dynein motor region" evidence="14">
    <location>
        <begin position="94"/>
        <end position="226"/>
    </location>
</feature>
<dbReference type="GO" id="GO:0007018">
    <property type="term" value="P:microtubule-based movement"/>
    <property type="evidence" value="ECO:0007669"/>
    <property type="project" value="InterPro"/>
</dbReference>
<dbReference type="STRING" id="104452.A0A0L7LAU9"/>
<protein>
    <submittedName>
        <fullName evidence="16">Dynein heavy chain</fullName>
    </submittedName>
</protein>
<evidence type="ECO:0000256" key="4">
    <source>
        <dbReference type="ARBA" id="ARBA00022701"/>
    </source>
</evidence>
<dbReference type="FunFam" id="3.40.50.300:FF:001080">
    <property type="entry name" value="Dynein, axonemal, heavy chain 5"/>
    <property type="match status" value="1"/>
</dbReference>
<dbReference type="GO" id="GO:0005524">
    <property type="term" value="F:ATP binding"/>
    <property type="evidence" value="ECO:0007669"/>
    <property type="project" value="UniProtKB-KW"/>
</dbReference>
<accession>A0A0L7LAU9</accession>
<dbReference type="InterPro" id="IPR043157">
    <property type="entry name" value="Dynein_AAA1S"/>
</dbReference>
<dbReference type="InterPro" id="IPR026983">
    <property type="entry name" value="DHC"/>
</dbReference>
<dbReference type="Gene3D" id="1.10.472.130">
    <property type="match status" value="1"/>
</dbReference>
<evidence type="ECO:0000256" key="10">
    <source>
        <dbReference type="ARBA" id="ARBA00023069"/>
    </source>
</evidence>
<keyword evidence="3" id="KW-0963">Cytoplasm</keyword>
<dbReference type="InterPro" id="IPR041466">
    <property type="entry name" value="Dynein_AAA5_ext"/>
</dbReference>
<organism evidence="16 17">
    <name type="scientific">Operophtera brumata</name>
    <name type="common">Winter moth</name>
    <name type="synonym">Phalaena brumata</name>
    <dbReference type="NCBI Taxonomy" id="104452"/>
    <lineage>
        <taxon>Eukaryota</taxon>
        <taxon>Metazoa</taxon>
        <taxon>Ecdysozoa</taxon>
        <taxon>Arthropoda</taxon>
        <taxon>Hexapoda</taxon>
        <taxon>Insecta</taxon>
        <taxon>Pterygota</taxon>
        <taxon>Neoptera</taxon>
        <taxon>Endopterygota</taxon>
        <taxon>Lepidoptera</taxon>
        <taxon>Glossata</taxon>
        <taxon>Ditrysia</taxon>
        <taxon>Geometroidea</taxon>
        <taxon>Geometridae</taxon>
        <taxon>Larentiinae</taxon>
        <taxon>Operophtera</taxon>
    </lineage>
</organism>
<evidence type="ECO:0000256" key="11">
    <source>
        <dbReference type="ARBA" id="ARBA00023175"/>
    </source>
</evidence>
<dbReference type="PANTHER" id="PTHR46961:SF19">
    <property type="entry name" value="DYNEIN HEAVY CHAIN 5, AXONEMAL"/>
    <property type="match status" value="1"/>
</dbReference>
<dbReference type="Pfam" id="PF12774">
    <property type="entry name" value="AAA_6"/>
    <property type="match status" value="2"/>
</dbReference>
<keyword evidence="5" id="KW-0677">Repeat</keyword>
<keyword evidence="4" id="KW-0493">Microtubule</keyword>
<dbReference type="Pfam" id="PF17852">
    <property type="entry name" value="Dynein_AAA_lid"/>
    <property type="match status" value="1"/>
</dbReference>
<dbReference type="GO" id="GO:0005874">
    <property type="term" value="C:microtubule"/>
    <property type="evidence" value="ECO:0007669"/>
    <property type="project" value="UniProtKB-KW"/>
</dbReference>
<sequence length="595" mass="67901">MNPGYAGRQELPENLKIQFRSVAMMVPDRQIIIRVKLASCGFKENILLAQEPQYRHDVTTTTKCSLPRNTGTVMPFNSCCTIIKPHHKPFYQKIHVLCEEQLSKQVHYDFGLRNILSVLRTMGSQKRSNPEFTEENIMMRVLKEMNVSKLVDEDEPLFLSLIDDLFPGMKLSSASNKEMQRAIGLMAEKYGLVNHPNWNLKIVQLFDTSLVRHGLMTMGPTGAGKTTCIVTLMAALTHVGKPHREMRMNPKAITAPQMFGRLDVATNDWTDGIFSTLWRRALKVKKSDTTWIVLDGPVDAVWIENLNSVLDDNKTLTLANGDRIPMAQNSKLVFEPDNVDNASPATVSRMGMGWLKKRSQKESDSLRNAFNKVYNDVHSFVQQRLPAKMKILEAIYIRQAIDVLTGLLQIEVPGGKMHTDRHLERFFIFAMMWSLGSALELDARTKMAEYMTKLPGRMDWPGAKSKEWIMPFEYMVNEAGVWQHWNEIVEDYYYPPDSIPEYSSILVPNVDNVCISFLIELIAKQNKAVLLIGEQGTAKTVMLKSYMQKYDNEVKLYKMINFSSATTPNMFQGTYHQDWEVEYPDNLMQGPGAGY</sequence>
<name>A0A0L7LAU9_OPEBR</name>